<organism evidence="2 3">
    <name type="scientific">Gigaspora margarita</name>
    <dbReference type="NCBI Taxonomy" id="4874"/>
    <lineage>
        <taxon>Eukaryota</taxon>
        <taxon>Fungi</taxon>
        <taxon>Fungi incertae sedis</taxon>
        <taxon>Mucoromycota</taxon>
        <taxon>Glomeromycotina</taxon>
        <taxon>Glomeromycetes</taxon>
        <taxon>Diversisporales</taxon>
        <taxon>Gigasporaceae</taxon>
        <taxon>Gigaspora</taxon>
    </lineage>
</organism>
<dbReference type="EMBL" id="CAJVQB010093783">
    <property type="protein sequence ID" value="CAG8848863.1"/>
    <property type="molecule type" value="Genomic_DNA"/>
</dbReference>
<proteinExistence type="predicted"/>
<feature type="region of interest" description="Disordered" evidence="1">
    <location>
        <begin position="43"/>
        <end position="82"/>
    </location>
</feature>
<evidence type="ECO:0000313" key="3">
    <source>
        <dbReference type="Proteomes" id="UP000789901"/>
    </source>
</evidence>
<sequence length="82" mass="9245">NVKSYQAPAVDAAGRLISRTTRETKTHMRVLRQQSSIDELCGEMMPPHNPPPIVPQAPHNQLPDPQQPPRRRRNAAEILADF</sequence>
<evidence type="ECO:0000313" key="2">
    <source>
        <dbReference type="EMBL" id="CAG8848863.1"/>
    </source>
</evidence>
<protein>
    <submittedName>
        <fullName evidence="2">19417_t:CDS:1</fullName>
    </submittedName>
</protein>
<dbReference type="Proteomes" id="UP000789901">
    <property type="component" value="Unassembled WGS sequence"/>
</dbReference>
<name>A0ABN7X5V8_GIGMA</name>
<reference evidence="2 3" key="1">
    <citation type="submission" date="2021-06" db="EMBL/GenBank/DDBJ databases">
        <authorList>
            <person name="Kallberg Y."/>
            <person name="Tangrot J."/>
            <person name="Rosling A."/>
        </authorList>
    </citation>
    <scope>NUCLEOTIDE SEQUENCE [LARGE SCALE GENOMIC DNA]</scope>
    <source>
        <strain evidence="2 3">120-4 pot B 10/14</strain>
    </source>
</reference>
<feature type="non-terminal residue" evidence="2">
    <location>
        <position position="1"/>
    </location>
</feature>
<accession>A0ABN7X5V8</accession>
<comment type="caution">
    <text evidence="2">The sequence shown here is derived from an EMBL/GenBank/DDBJ whole genome shotgun (WGS) entry which is preliminary data.</text>
</comment>
<evidence type="ECO:0000256" key="1">
    <source>
        <dbReference type="SAM" id="MobiDB-lite"/>
    </source>
</evidence>
<gene>
    <name evidence="2" type="ORF">GMARGA_LOCUS39399</name>
</gene>
<keyword evidence="3" id="KW-1185">Reference proteome</keyword>